<dbReference type="EMBL" id="GL698474">
    <property type="protein sequence ID" value="EFY92603.1"/>
    <property type="molecule type" value="Genomic_DNA"/>
</dbReference>
<sequence length="258" mass="27872">MTGCAKKSFGPPESLPELAKGSREPGAEEPLAATIRDAHRFLRWESLYMGSRYGAGGSTASSSRAEELSPSVPMTPPLHRGFGHWPRSKLSPRPVRDCACGLLLGCWKQTCGGLFLDSEDLGSRSEASESRTLQSYYIEHTKTVRSVAFGKARKLLATGADDKVKDVSSIWDVEKEANGDIHATTSDYSGVEGGTKDTSEVAAIDDGTVRVWELDIEELGNEIGEPLDARRGDINSVAFASHYNGYLLASCTERAIDV</sequence>
<dbReference type="InterPro" id="IPR015943">
    <property type="entry name" value="WD40/YVTN_repeat-like_dom_sf"/>
</dbReference>
<dbReference type="HOGENOM" id="CLU_1077998_0_0_1"/>
<protein>
    <submittedName>
        <fullName evidence="2">Uncharacterized protein</fullName>
    </submittedName>
</protein>
<dbReference type="InParanoid" id="E9DUE1"/>
<dbReference type="AlphaFoldDB" id="E9DUE1"/>
<dbReference type="Proteomes" id="UP000002499">
    <property type="component" value="Unassembled WGS sequence"/>
</dbReference>
<dbReference type="OrthoDB" id="5240432at2759"/>
<evidence type="ECO:0000313" key="2">
    <source>
        <dbReference type="EMBL" id="EFY92603.1"/>
    </source>
</evidence>
<evidence type="ECO:0000313" key="3">
    <source>
        <dbReference type="Proteomes" id="UP000002499"/>
    </source>
</evidence>
<dbReference type="SUPFAM" id="SSF50978">
    <property type="entry name" value="WD40 repeat-like"/>
    <property type="match status" value="1"/>
</dbReference>
<dbReference type="InterPro" id="IPR001680">
    <property type="entry name" value="WD40_rpt"/>
</dbReference>
<feature type="region of interest" description="Disordered" evidence="1">
    <location>
        <begin position="1"/>
        <end position="30"/>
    </location>
</feature>
<dbReference type="InterPro" id="IPR036322">
    <property type="entry name" value="WD40_repeat_dom_sf"/>
</dbReference>
<organism evidence="3">
    <name type="scientific">Metarhizium acridum (strain CQMa 102)</name>
    <dbReference type="NCBI Taxonomy" id="655827"/>
    <lineage>
        <taxon>Eukaryota</taxon>
        <taxon>Fungi</taxon>
        <taxon>Dikarya</taxon>
        <taxon>Ascomycota</taxon>
        <taxon>Pezizomycotina</taxon>
        <taxon>Sordariomycetes</taxon>
        <taxon>Hypocreomycetidae</taxon>
        <taxon>Hypocreales</taxon>
        <taxon>Clavicipitaceae</taxon>
        <taxon>Metarhizium</taxon>
    </lineage>
</organism>
<evidence type="ECO:0000256" key="1">
    <source>
        <dbReference type="SAM" id="MobiDB-lite"/>
    </source>
</evidence>
<dbReference type="Pfam" id="PF00400">
    <property type="entry name" value="WD40"/>
    <property type="match status" value="1"/>
</dbReference>
<reference evidence="2 3" key="1">
    <citation type="journal article" date="2011" name="PLoS Genet.">
        <title>Genome sequencing and comparative transcriptomics of the model entomopathogenic fungi Metarhizium anisopliae and M. acridum.</title>
        <authorList>
            <person name="Gao Q."/>
            <person name="Jin K."/>
            <person name="Ying S.H."/>
            <person name="Zhang Y."/>
            <person name="Xiao G."/>
            <person name="Shang Y."/>
            <person name="Duan Z."/>
            <person name="Hu X."/>
            <person name="Xie X.Q."/>
            <person name="Zhou G."/>
            <person name="Peng G."/>
            <person name="Luo Z."/>
            <person name="Huang W."/>
            <person name="Wang B."/>
            <person name="Fang W."/>
            <person name="Wang S."/>
            <person name="Zhong Y."/>
            <person name="Ma L.J."/>
            <person name="St Leger R.J."/>
            <person name="Zhao G.P."/>
            <person name="Pei Y."/>
            <person name="Feng M.G."/>
            <person name="Xia Y."/>
            <person name="Wang C."/>
        </authorList>
    </citation>
    <scope>NUCLEOTIDE SEQUENCE [LARGE SCALE GENOMIC DNA]</scope>
    <source>
        <strain evidence="2 3">CQMa 102</strain>
    </source>
</reference>
<name>E9DUE1_METAQ</name>
<proteinExistence type="predicted"/>
<dbReference type="Gene3D" id="2.130.10.10">
    <property type="entry name" value="YVTN repeat-like/Quinoprotein amine dehydrogenase"/>
    <property type="match status" value="1"/>
</dbReference>
<gene>
    <name evidence="2" type="ORF">MAC_01239</name>
</gene>
<accession>E9DUE1</accession>
<keyword evidence="3" id="KW-1185">Reference proteome</keyword>